<feature type="domain" description="S-Me-THD N-terminal" evidence="1">
    <location>
        <begin position="4"/>
        <end position="159"/>
    </location>
</feature>
<protein>
    <recommendedName>
        <fullName evidence="5">Hydantoinase</fullName>
    </recommendedName>
</protein>
<evidence type="ECO:0000259" key="2">
    <source>
        <dbReference type="Pfam" id="PF20906"/>
    </source>
</evidence>
<reference evidence="3 4" key="1">
    <citation type="journal article" date="2016" name="Front. Microbiol.">
        <title>Genomic Resource of Rice Seed Associated Bacteria.</title>
        <authorList>
            <person name="Midha S."/>
            <person name="Bansal K."/>
            <person name="Sharma S."/>
            <person name="Kumar N."/>
            <person name="Patil P.P."/>
            <person name="Chaudhry V."/>
            <person name="Patil P.B."/>
        </authorList>
    </citation>
    <scope>NUCLEOTIDE SEQUENCE [LARGE SCALE GENOMIC DNA]</scope>
    <source>
        <strain evidence="3 4">NS359</strain>
    </source>
</reference>
<dbReference type="Gene3D" id="2.40.390.10">
    <property type="entry name" value="CV3147-like"/>
    <property type="match status" value="1"/>
</dbReference>
<accession>A0A147DMG6</accession>
<dbReference type="Proteomes" id="UP000072763">
    <property type="component" value="Unassembled WGS sequence"/>
</dbReference>
<comment type="caution">
    <text evidence="3">The sequence shown here is derived from an EMBL/GenBank/DDBJ whole genome shotgun (WGS) entry which is preliminary data.</text>
</comment>
<organism evidence="3 4">
    <name type="scientific">Curtobacterium oceanosedimentum</name>
    <dbReference type="NCBI Taxonomy" id="465820"/>
    <lineage>
        <taxon>Bacteria</taxon>
        <taxon>Bacillati</taxon>
        <taxon>Actinomycetota</taxon>
        <taxon>Actinomycetes</taxon>
        <taxon>Micrococcales</taxon>
        <taxon>Microbacteriaceae</taxon>
        <taxon>Curtobacterium</taxon>
    </lineage>
</organism>
<dbReference type="AlphaFoldDB" id="A0A147DMG6"/>
<dbReference type="SUPFAM" id="SSF160991">
    <property type="entry name" value="CV3147-like"/>
    <property type="match status" value="1"/>
</dbReference>
<dbReference type="Pfam" id="PF06032">
    <property type="entry name" value="S-Me-THD_N"/>
    <property type="match status" value="1"/>
</dbReference>
<feature type="domain" description="S-Me-THD-like C-terminal" evidence="2">
    <location>
        <begin position="162"/>
        <end position="347"/>
    </location>
</feature>
<dbReference type="Pfam" id="PF20906">
    <property type="entry name" value="S-Me-THD_C"/>
    <property type="match status" value="1"/>
</dbReference>
<dbReference type="STRING" id="465820.NS263_12995"/>
<dbReference type="InterPro" id="IPR048350">
    <property type="entry name" value="S-Me-THD-like_C"/>
</dbReference>
<gene>
    <name evidence="3" type="ORF">NS359_14550</name>
</gene>
<evidence type="ECO:0000259" key="1">
    <source>
        <dbReference type="Pfam" id="PF06032"/>
    </source>
</evidence>
<dbReference type="InterPro" id="IPR027479">
    <property type="entry name" value="S-Me-THD_N_sf"/>
</dbReference>
<evidence type="ECO:0008006" key="5">
    <source>
        <dbReference type="Google" id="ProtNLM"/>
    </source>
</evidence>
<dbReference type="Gene3D" id="3.40.1610.10">
    <property type="entry name" value="CV3147-like domain"/>
    <property type="match status" value="1"/>
</dbReference>
<evidence type="ECO:0000313" key="3">
    <source>
        <dbReference type="EMBL" id="KTR48655.1"/>
    </source>
</evidence>
<proteinExistence type="predicted"/>
<dbReference type="PATRIC" id="fig|465820.4.peg.3332"/>
<dbReference type="EMBL" id="LDRC01000091">
    <property type="protein sequence ID" value="KTR48655.1"/>
    <property type="molecule type" value="Genomic_DNA"/>
</dbReference>
<sequence length="360" mass="36866">MGADCSALARGAAVLGTGGGGDPYIGRLLAEAAVREHGPVPVVQVEDLPDDAVVLNVAMIGAPTVMVEKLPSGAQFAEAIRSLATHLGVTPTHVACIEVGGVNSTSPIVAAAELGLPLVDGDGMGRAFPEVQMVLPTLSGISATPMALADEKGNTAVFATVDNRWAERLARTATVEMGCSAITAQYAMSGAELKQSYVRGSLSLSVAIGEALVDARAANEDPVVAVAAVLGGTVVFEGKVADVERKTVTGFARGTARIAGSGSDTGLEAVLRFQNEHLLVEVAGSVRTTTPDLIVTLDAETGEPITTEGLRFGARVRIVTAPADPRWHTPAGLALAGPRYFGYDTPAVRHDGTVSEGEHA</sequence>
<evidence type="ECO:0000313" key="4">
    <source>
        <dbReference type="Proteomes" id="UP000072763"/>
    </source>
</evidence>
<dbReference type="InterPro" id="IPR024071">
    <property type="entry name" value="S-Me-THD_C_sf"/>
</dbReference>
<dbReference type="InterPro" id="IPR010318">
    <property type="entry name" value="S-Me-THD_N"/>
</dbReference>
<name>A0A147DMG6_9MICO</name>